<evidence type="ECO:0000313" key="3">
    <source>
        <dbReference type="EMBL" id="OCT77204.1"/>
    </source>
</evidence>
<dbReference type="Proteomes" id="UP000694892">
    <property type="component" value="Chromosome 6L"/>
</dbReference>
<dbReference type="GO" id="GO:0005802">
    <property type="term" value="C:trans-Golgi network"/>
    <property type="evidence" value="ECO:0007669"/>
    <property type="project" value="TreeGrafter"/>
</dbReference>
<dbReference type="EMBL" id="CM004476">
    <property type="protein sequence ID" value="OCT77204.1"/>
    <property type="molecule type" value="Genomic_DNA"/>
</dbReference>
<dbReference type="PANTHER" id="PTHR21512:SF5">
    <property type="entry name" value="TRAFFICKING PROTEIN PARTICLE COMPLEX SUBUNIT 9"/>
    <property type="match status" value="1"/>
</dbReference>
<feature type="domain" description="Trs120/TRAPPC9 fourth Ig-like" evidence="2">
    <location>
        <begin position="34"/>
        <end position="144"/>
    </location>
</feature>
<evidence type="ECO:0000259" key="2">
    <source>
        <dbReference type="Pfam" id="PF26283"/>
    </source>
</evidence>
<accession>A0A974CPC6</accession>
<dbReference type="Pfam" id="PF26283">
    <property type="entry name" value="Ig_TRAPPC9-Trs120_4th"/>
    <property type="match status" value="1"/>
</dbReference>
<evidence type="ECO:0000313" key="4">
    <source>
        <dbReference type="Proteomes" id="UP000694892"/>
    </source>
</evidence>
<dbReference type="AlphaFoldDB" id="A0A974CPC6"/>
<sequence length="153" mass="17110">MGLLSLLVLYLIISLFVVTDVLVDGKPCDCDAIADCKVGDPIHLEVRLTNCSKNAVGPFALTVIPYQDYQNGVHNHELQDIVTFVGSNTFYIGAVQPMDRSVCFGALLFLYTGDFYLDIKFQDDNSNRELPLSWFCLPSVHIRAIDTLNETKF</sequence>
<dbReference type="InterPro" id="IPR058568">
    <property type="entry name" value="Ig_TRAPPC9_Trs120_4th"/>
</dbReference>
<feature type="signal peptide" evidence="1">
    <location>
        <begin position="1"/>
        <end position="25"/>
    </location>
</feature>
<dbReference type="PANTHER" id="PTHR21512">
    <property type="entry name" value="TRAFFICKING PROTEIN PARTICLE COMPLEX SUBUNIT 9"/>
    <property type="match status" value="1"/>
</dbReference>
<evidence type="ECO:0000256" key="1">
    <source>
        <dbReference type="SAM" id="SignalP"/>
    </source>
</evidence>
<gene>
    <name evidence="3" type="ORF">XELAEV_18032402mg</name>
</gene>
<keyword evidence="1" id="KW-0732">Signal</keyword>
<name>A0A974CPC6_XENLA</name>
<protein>
    <recommendedName>
        <fullName evidence="2">Trs120/TRAPPC9 fourth Ig-like domain-containing protein</fullName>
    </recommendedName>
</protein>
<proteinExistence type="predicted"/>
<dbReference type="InterPro" id="IPR013935">
    <property type="entry name" value="Trs120_TRAPPC9"/>
</dbReference>
<organism evidence="3 4">
    <name type="scientific">Xenopus laevis</name>
    <name type="common">African clawed frog</name>
    <dbReference type="NCBI Taxonomy" id="8355"/>
    <lineage>
        <taxon>Eukaryota</taxon>
        <taxon>Metazoa</taxon>
        <taxon>Chordata</taxon>
        <taxon>Craniata</taxon>
        <taxon>Vertebrata</taxon>
        <taxon>Euteleostomi</taxon>
        <taxon>Amphibia</taxon>
        <taxon>Batrachia</taxon>
        <taxon>Anura</taxon>
        <taxon>Pipoidea</taxon>
        <taxon>Pipidae</taxon>
        <taxon>Xenopodinae</taxon>
        <taxon>Xenopus</taxon>
        <taxon>Xenopus</taxon>
    </lineage>
</organism>
<reference evidence="4" key="1">
    <citation type="journal article" date="2016" name="Nature">
        <title>Genome evolution in the allotetraploid frog Xenopus laevis.</title>
        <authorList>
            <person name="Session A.M."/>
            <person name="Uno Y."/>
            <person name="Kwon T."/>
            <person name="Chapman J.A."/>
            <person name="Toyoda A."/>
            <person name="Takahashi S."/>
            <person name="Fukui A."/>
            <person name="Hikosaka A."/>
            <person name="Suzuki A."/>
            <person name="Kondo M."/>
            <person name="van Heeringen S.J."/>
            <person name="Quigley I."/>
            <person name="Heinz S."/>
            <person name="Ogino H."/>
            <person name="Ochi H."/>
            <person name="Hellsten U."/>
            <person name="Lyons J.B."/>
            <person name="Simakov O."/>
            <person name="Putnam N."/>
            <person name="Stites J."/>
            <person name="Kuroki Y."/>
            <person name="Tanaka T."/>
            <person name="Michiue T."/>
            <person name="Watanabe M."/>
            <person name="Bogdanovic O."/>
            <person name="Lister R."/>
            <person name="Georgiou G."/>
            <person name="Paranjpe S.S."/>
            <person name="van Kruijsbergen I."/>
            <person name="Shu S."/>
            <person name="Carlson J."/>
            <person name="Kinoshita T."/>
            <person name="Ohta Y."/>
            <person name="Mawaribuchi S."/>
            <person name="Jenkins J."/>
            <person name="Grimwood J."/>
            <person name="Schmutz J."/>
            <person name="Mitros T."/>
            <person name="Mozaffari S.V."/>
            <person name="Suzuki Y."/>
            <person name="Haramoto Y."/>
            <person name="Yamamoto T.S."/>
            <person name="Takagi C."/>
            <person name="Heald R."/>
            <person name="Miller K."/>
            <person name="Haudenschild C."/>
            <person name="Kitzman J."/>
            <person name="Nakayama T."/>
            <person name="Izutsu Y."/>
            <person name="Robert J."/>
            <person name="Fortriede J."/>
            <person name="Burns K."/>
            <person name="Lotay V."/>
            <person name="Karimi K."/>
            <person name="Yasuoka Y."/>
            <person name="Dichmann D.S."/>
            <person name="Flajnik M.F."/>
            <person name="Houston D.W."/>
            <person name="Shendure J."/>
            <person name="DuPasquier L."/>
            <person name="Vize P.D."/>
            <person name="Zorn A.M."/>
            <person name="Ito M."/>
            <person name="Marcotte E.M."/>
            <person name="Wallingford J.B."/>
            <person name="Ito Y."/>
            <person name="Asashima M."/>
            <person name="Ueno N."/>
            <person name="Matsuda Y."/>
            <person name="Veenstra G.J."/>
            <person name="Fujiyama A."/>
            <person name="Harland R.M."/>
            <person name="Taira M."/>
            <person name="Rokhsar D.S."/>
        </authorList>
    </citation>
    <scope>NUCLEOTIDE SEQUENCE [LARGE SCALE GENOMIC DNA]</scope>
    <source>
        <strain evidence="4">J</strain>
    </source>
</reference>
<dbReference type="OMA" id="CEEATAC"/>
<feature type="chain" id="PRO_5037194804" description="Trs120/TRAPPC9 fourth Ig-like domain-containing protein" evidence="1">
    <location>
        <begin position="26"/>
        <end position="153"/>
    </location>
</feature>